<dbReference type="InterPro" id="IPR050090">
    <property type="entry name" value="Tyrosine_recombinase_XerCD"/>
</dbReference>
<comment type="similarity">
    <text evidence="1">Belongs to the 'phage' integrase family.</text>
</comment>
<evidence type="ECO:0000259" key="5">
    <source>
        <dbReference type="PROSITE" id="PS51898"/>
    </source>
</evidence>
<evidence type="ECO:0000256" key="1">
    <source>
        <dbReference type="ARBA" id="ARBA00008857"/>
    </source>
</evidence>
<dbReference type="Gene3D" id="1.10.150.130">
    <property type="match status" value="1"/>
</dbReference>
<feature type="domain" description="Tyr recombinase" evidence="5">
    <location>
        <begin position="174"/>
        <end position="375"/>
    </location>
</feature>
<evidence type="ECO:0000313" key="8">
    <source>
        <dbReference type="Proteomes" id="UP000295117"/>
    </source>
</evidence>
<dbReference type="InterPro" id="IPR002104">
    <property type="entry name" value="Integrase_catalytic"/>
</dbReference>
<reference evidence="7 8" key="1">
    <citation type="journal article" date="2019" name="Sci. Rep.">
        <title>Extended insight into the Mycobacterium chelonae-abscessus complex through whole genome sequencing of Mycobacterium salmoniphilum outbreak and Mycobacterium salmoniphilum-like strains.</title>
        <authorList>
            <person name="Behra P.R.K."/>
            <person name="Das S."/>
            <person name="Pettersson B.M.F."/>
            <person name="Shirreff L."/>
            <person name="DuCote T."/>
            <person name="Jacobsson K.G."/>
            <person name="Ennis D.G."/>
            <person name="Kirsebom L.A."/>
        </authorList>
    </citation>
    <scope>NUCLEOTIDE SEQUENCE [LARGE SCALE GENOMIC DNA]</scope>
    <source>
        <strain evidence="7 8">DE 4585</strain>
    </source>
</reference>
<dbReference type="PANTHER" id="PTHR30349:SF41">
    <property type="entry name" value="INTEGRASE_RECOMBINASE PROTEIN MJ0367-RELATED"/>
    <property type="match status" value="1"/>
</dbReference>
<dbReference type="Proteomes" id="UP000295117">
    <property type="component" value="Unassembled WGS sequence"/>
</dbReference>
<name>A0A4R8RZV6_9MYCO</name>
<protein>
    <submittedName>
        <fullName evidence="7">Transposase</fullName>
    </submittedName>
</protein>
<accession>A0A4R8RZV6</accession>
<sequence>MATRRSNGEASVRLRRDGRWEARLRYTDARGEAHRISTYGPTRALAMSALRSKIARIRAGLVAVDSKMPLAEAARRWRTTTLVASGRRQSTKDLYTSRCRLHIEIGPLAGIRMARLTPSHVEEWIIDSLQHGVAPSSLRTDYAVLRAILETAVRDGIVAKNVAAQVARPRAPRNEALYLTPEQVSDLLQEVAASHHWLPILLAAVTGMRRGEVLAMRWRDIDFDARTVTVAGTMTGSGKTLRRESSAKTDASHRTLPIGDDLVYLLMRRRSEQSDDRRFAPGKWRDVGAEYVFTNEYGRLVDPRNMLRTLQNAVQELGLPKGTCVHTLRHSAATALLAGGAHLRLVSAILGHSSTSITADIYGHAPDAAQRAALDALHCQIASKSYLSMAPRRSR</sequence>
<gene>
    <name evidence="7" type="ORF">DE4585_03842</name>
</gene>
<dbReference type="Pfam" id="PF00589">
    <property type="entry name" value="Phage_integrase"/>
    <property type="match status" value="1"/>
</dbReference>
<dbReference type="Gene3D" id="1.10.443.10">
    <property type="entry name" value="Intergrase catalytic core"/>
    <property type="match status" value="1"/>
</dbReference>
<evidence type="ECO:0000256" key="2">
    <source>
        <dbReference type="ARBA" id="ARBA00023125"/>
    </source>
</evidence>
<dbReference type="EMBL" id="PECH01000008">
    <property type="protein sequence ID" value="TDZ80091.1"/>
    <property type="molecule type" value="Genomic_DNA"/>
</dbReference>
<keyword evidence="3" id="KW-0233">DNA recombination</keyword>
<evidence type="ECO:0000259" key="6">
    <source>
        <dbReference type="PROSITE" id="PS51900"/>
    </source>
</evidence>
<feature type="domain" description="Core-binding (CB)" evidence="6">
    <location>
        <begin position="68"/>
        <end position="153"/>
    </location>
</feature>
<dbReference type="GO" id="GO:0006310">
    <property type="term" value="P:DNA recombination"/>
    <property type="evidence" value="ECO:0007669"/>
    <property type="project" value="UniProtKB-KW"/>
</dbReference>
<evidence type="ECO:0000313" key="7">
    <source>
        <dbReference type="EMBL" id="TDZ80091.1"/>
    </source>
</evidence>
<dbReference type="GO" id="GO:0003677">
    <property type="term" value="F:DNA binding"/>
    <property type="evidence" value="ECO:0007669"/>
    <property type="project" value="UniProtKB-UniRule"/>
</dbReference>
<organism evidence="7 8">
    <name type="scientific">Mycobacteroides salmoniphilum</name>
    <dbReference type="NCBI Taxonomy" id="404941"/>
    <lineage>
        <taxon>Bacteria</taxon>
        <taxon>Bacillati</taxon>
        <taxon>Actinomycetota</taxon>
        <taxon>Actinomycetes</taxon>
        <taxon>Mycobacteriales</taxon>
        <taxon>Mycobacteriaceae</taxon>
        <taxon>Mycobacteroides</taxon>
    </lineage>
</organism>
<dbReference type="PROSITE" id="PS51900">
    <property type="entry name" value="CB"/>
    <property type="match status" value="1"/>
</dbReference>
<evidence type="ECO:0000256" key="4">
    <source>
        <dbReference type="PROSITE-ProRule" id="PRU01248"/>
    </source>
</evidence>
<proteinExistence type="inferred from homology"/>
<comment type="caution">
    <text evidence="7">The sequence shown here is derived from an EMBL/GenBank/DDBJ whole genome shotgun (WGS) entry which is preliminary data.</text>
</comment>
<dbReference type="AlphaFoldDB" id="A0A4R8RZV6"/>
<dbReference type="InterPro" id="IPR010998">
    <property type="entry name" value="Integrase_recombinase_N"/>
</dbReference>
<dbReference type="GO" id="GO:0015074">
    <property type="term" value="P:DNA integration"/>
    <property type="evidence" value="ECO:0007669"/>
    <property type="project" value="InterPro"/>
</dbReference>
<dbReference type="InterPro" id="IPR011010">
    <property type="entry name" value="DNA_brk_join_enz"/>
</dbReference>
<dbReference type="PROSITE" id="PS51898">
    <property type="entry name" value="TYR_RECOMBINASE"/>
    <property type="match status" value="1"/>
</dbReference>
<evidence type="ECO:0000256" key="3">
    <source>
        <dbReference type="ARBA" id="ARBA00023172"/>
    </source>
</evidence>
<dbReference type="PANTHER" id="PTHR30349">
    <property type="entry name" value="PHAGE INTEGRASE-RELATED"/>
    <property type="match status" value="1"/>
</dbReference>
<dbReference type="InterPro" id="IPR044068">
    <property type="entry name" value="CB"/>
</dbReference>
<dbReference type="InterPro" id="IPR013762">
    <property type="entry name" value="Integrase-like_cat_sf"/>
</dbReference>
<dbReference type="SUPFAM" id="SSF56349">
    <property type="entry name" value="DNA breaking-rejoining enzymes"/>
    <property type="match status" value="1"/>
</dbReference>
<dbReference type="CDD" id="cd01189">
    <property type="entry name" value="INT_ICEBs1_C_like"/>
    <property type="match status" value="1"/>
</dbReference>
<keyword evidence="2 4" id="KW-0238">DNA-binding</keyword>